<dbReference type="STRING" id="981085.W9QS00"/>
<accession>W9QS00</accession>
<dbReference type="AlphaFoldDB" id="W9QS00"/>
<keyword evidence="5" id="KW-1185">Reference proteome</keyword>
<evidence type="ECO:0000256" key="2">
    <source>
        <dbReference type="SAM" id="MobiDB-lite"/>
    </source>
</evidence>
<evidence type="ECO:0000259" key="3">
    <source>
        <dbReference type="Pfam" id="PF04884"/>
    </source>
</evidence>
<comment type="similarity">
    <text evidence="1">Belongs to the RUS1 family.</text>
</comment>
<dbReference type="InterPro" id="IPR006968">
    <property type="entry name" value="RUS_fam"/>
</dbReference>
<dbReference type="Pfam" id="PF04884">
    <property type="entry name" value="UVB_sens_prot"/>
    <property type="match status" value="1"/>
</dbReference>
<evidence type="ECO:0000313" key="5">
    <source>
        <dbReference type="Proteomes" id="UP000030645"/>
    </source>
</evidence>
<organism evidence="4 5">
    <name type="scientific">Morus notabilis</name>
    <dbReference type="NCBI Taxonomy" id="981085"/>
    <lineage>
        <taxon>Eukaryota</taxon>
        <taxon>Viridiplantae</taxon>
        <taxon>Streptophyta</taxon>
        <taxon>Embryophyta</taxon>
        <taxon>Tracheophyta</taxon>
        <taxon>Spermatophyta</taxon>
        <taxon>Magnoliopsida</taxon>
        <taxon>eudicotyledons</taxon>
        <taxon>Gunneridae</taxon>
        <taxon>Pentapetalae</taxon>
        <taxon>rosids</taxon>
        <taxon>fabids</taxon>
        <taxon>Rosales</taxon>
        <taxon>Moraceae</taxon>
        <taxon>Moreae</taxon>
        <taxon>Morus</taxon>
    </lineage>
</organism>
<dbReference type="EMBL" id="KE343608">
    <property type="protein sequence ID" value="EXB37245.1"/>
    <property type="molecule type" value="Genomic_DNA"/>
</dbReference>
<dbReference type="InterPro" id="IPR054549">
    <property type="entry name" value="UVB_sens_RUS_dom"/>
</dbReference>
<evidence type="ECO:0000313" key="4">
    <source>
        <dbReference type="EMBL" id="EXB37245.1"/>
    </source>
</evidence>
<dbReference type="PANTHER" id="PTHR12770">
    <property type="entry name" value="RUS1 FAMILY PROTEIN C16ORF58"/>
    <property type="match status" value="1"/>
</dbReference>
<proteinExistence type="inferred from homology"/>
<dbReference type="PANTHER" id="PTHR12770:SF29">
    <property type="entry name" value="PROTEIN ROOT UVB SENSITIVE 4"/>
    <property type="match status" value="1"/>
</dbReference>
<dbReference type="eggNOG" id="KOG4249">
    <property type="taxonomic scope" value="Eukaryota"/>
</dbReference>
<protein>
    <recommendedName>
        <fullName evidence="3">Protein root UVB sensitive/RUS domain-containing protein</fullName>
    </recommendedName>
</protein>
<dbReference type="KEGG" id="mnt:21403207"/>
<feature type="domain" description="Protein root UVB sensitive/RUS" evidence="3">
    <location>
        <begin position="120"/>
        <end position="348"/>
    </location>
</feature>
<evidence type="ECO:0000256" key="1">
    <source>
        <dbReference type="ARBA" id="ARBA00007558"/>
    </source>
</evidence>
<feature type="region of interest" description="Disordered" evidence="2">
    <location>
        <begin position="17"/>
        <end position="37"/>
    </location>
</feature>
<sequence>MQSSLYAASNSHHYQNPWRIPETPLTTPKFAPKNTKKTGFRTRHIASSFRTSLGYDSQESVGKEPGPRLPVAIQRSGKVSRYFWDGESLRLVGVDGGAPWFSLDFDDGVRSLARVCGLAVRNFFVPKKVSENYMNYVKWKFLHRVFSSALQVLATQAMFRAIGFGYSRSLPSAAALNWVLKDGLGRLSRCIYTASLASAFDTNLKRVRFSTSVLFSLSIGVELLTPAFPKYFLLLATMANIAKQISLACYLATGSAVHRSFAVADNLGEVSAKAQIQTVCFDNLGLLLAALLNFVFKNNQRLQAGLPFVIYPIFSAFDLFGIYQGLKHVHLQTLTKDRIEIILNTWIELGYVPSPAEVSKQEGIDFPWTKGKHVWPIRIGCLNPKAHFSKLSMMAMQSLSGEDYYFLSMEEIYSGIPRRKQHGILLCLREGADTANITTGLLQACYIRKALHLNRTRWENLLEARGFLDSVLTEWFKLLEECKRRAQDDLCILNEQILGQGWAAKNILLNTKEQTRYSFIDD</sequence>
<name>W9QS00_9ROSA</name>
<reference evidence="5" key="1">
    <citation type="submission" date="2013-01" db="EMBL/GenBank/DDBJ databases">
        <title>Draft Genome Sequence of a Mulberry Tree, Morus notabilis C.K. Schneid.</title>
        <authorList>
            <person name="He N."/>
            <person name="Zhao S."/>
        </authorList>
    </citation>
    <scope>NUCLEOTIDE SEQUENCE</scope>
</reference>
<dbReference type="Proteomes" id="UP000030645">
    <property type="component" value="Unassembled WGS sequence"/>
</dbReference>
<dbReference type="OrthoDB" id="364779at2759"/>
<gene>
    <name evidence="4" type="ORF">L484_020304</name>
</gene>